<dbReference type="Gene3D" id="3.10.129.10">
    <property type="entry name" value="Hotdog Thioesterase"/>
    <property type="match status" value="2"/>
</dbReference>
<gene>
    <name evidence="1" type="ORF">ACFQ34_08800</name>
</gene>
<dbReference type="RefSeq" id="WP_013673677.1">
    <property type="nucleotide sequence ID" value="NZ_BAABKS010000087.1"/>
</dbReference>
<organism evidence="1 2">
    <name type="scientific">Pseudonocardia benzenivorans</name>
    <dbReference type="NCBI Taxonomy" id="228005"/>
    <lineage>
        <taxon>Bacteria</taxon>
        <taxon>Bacillati</taxon>
        <taxon>Actinomycetota</taxon>
        <taxon>Actinomycetes</taxon>
        <taxon>Pseudonocardiales</taxon>
        <taxon>Pseudonocardiaceae</taxon>
        <taxon>Pseudonocardia</taxon>
    </lineage>
</organism>
<sequence length="295" mass="31900">MIPAFAPPRQEPSLYPVLFDRTPRYHELEPCGAVARTSVLRWFEQARRAVERRAFGEQRPFVRPPLAAERVEVLGPLPSHGDYQVGVGVSAINGSSFSCTYGLFVAGECVALGDSVSVHSRDGMPAELPPDVRDRLAAMDSTRIPVRVVDRDPARLVRDAYPFGVDVRARFGDLDPGRTVGNVALAGWYLDVLAELHVDVLGHELHGPVGCTVDGLAPRSLSVDHLTDVAYPGSYRVGVAVVCLDDTSVHYACGLFDGAHCLGLAEAIGARTVAATRERAAIDLGPRFEALRLRP</sequence>
<accession>A0ABW3VGN2</accession>
<keyword evidence="2" id="KW-1185">Reference proteome</keyword>
<evidence type="ECO:0000313" key="1">
    <source>
        <dbReference type="EMBL" id="MFD1233378.1"/>
    </source>
</evidence>
<dbReference type="SUPFAM" id="SSF54637">
    <property type="entry name" value="Thioesterase/thiol ester dehydrase-isomerase"/>
    <property type="match status" value="2"/>
</dbReference>
<dbReference type="EMBL" id="JBHTMB010000061">
    <property type="protein sequence ID" value="MFD1233378.1"/>
    <property type="molecule type" value="Genomic_DNA"/>
</dbReference>
<comment type="caution">
    <text evidence="1">The sequence shown here is derived from an EMBL/GenBank/DDBJ whole genome shotgun (WGS) entry which is preliminary data.</text>
</comment>
<protein>
    <submittedName>
        <fullName evidence="1">Uncharacterized protein</fullName>
    </submittedName>
</protein>
<dbReference type="InterPro" id="IPR029069">
    <property type="entry name" value="HotDog_dom_sf"/>
</dbReference>
<dbReference type="Proteomes" id="UP001597182">
    <property type="component" value="Unassembled WGS sequence"/>
</dbReference>
<reference evidence="2" key="1">
    <citation type="journal article" date="2019" name="Int. J. Syst. Evol. Microbiol.">
        <title>The Global Catalogue of Microorganisms (GCM) 10K type strain sequencing project: providing services to taxonomists for standard genome sequencing and annotation.</title>
        <authorList>
            <consortium name="The Broad Institute Genomics Platform"/>
            <consortium name="The Broad Institute Genome Sequencing Center for Infectious Disease"/>
            <person name="Wu L."/>
            <person name="Ma J."/>
        </authorList>
    </citation>
    <scope>NUCLEOTIDE SEQUENCE [LARGE SCALE GENOMIC DNA]</scope>
    <source>
        <strain evidence="2">CCUG 49018</strain>
    </source>
</reference>
<name>A0ABW3VGN2_9PSEU</name>
<evidence type="ECO:0000313" key="2">
    <source>
        <dbReference type="Proteomes" id="UP001597182"/>
    </source>
</evidence>
<proteinExistence type="predicted"/>